<sequence length="54" mass="6454">MDFDFHRIDKDFKKINTNIRVYSDLLIEKSLDVWNIKTKVGLFFFSLDIAVLET</sequence>
<dbReference type="EMBL" id="FCOR01000003">
    <property type="protein sequence ID" value="CVK15852.1"/>
    <property type="molecule type" value="Genomic_DNA"/>
</dbReference>
<protein>
    <submittedName>
        <fullName evidence="1">Uncharacterized protein</fullName>
    </submittedName>
</protein>
<name>A0A0X3ANC8_9FLAO</name>
<evidence type="ECO:0000313" key="1">
    <source>
        <dbReference type="EMBL" id="CVK15852.1"/>
    </source>
</evidence>
<dbReference type="AlphaFoldDB" id="A0A0X3ANC8"/>
<reference evidence="1 2" key="1">
    <citation type="submission" date="2016-01" db="EMBL/GenBank/DDBJ databases">
        <authorList>
            <person name="McClelland M."/>
            <person name="Jain A."/>
            <person name="Saraogi P."/>
            <person name="Mendelson R."/>
            <person name="Westerman R."/>
            <person name="SanMiguel P."/>
            <person name="Csonka L."/>
        </authorList>
    </citation>
    <scope>NUCLEOTIDE SEQUENCE [LARGE SCALE GENOMIC DNA]</scope>
    <source>
        <strain evidence="1 2">R-53146</strain>
    </source>
</reference>
<gene>
    <name evidence="1" type="ORF">Ga0061079_103163</name>
</gene>
<dbReference type="RefSeq" id="WP_245630729.1">
    <property type="nucleotide sequence ID" value="NZ_FCOR01000003.1"/>
</dbReference>
<organism evidence="1 2">
    <name type="scientific">Apibacter mensalis</name>
    <dbReference type="NCBI Taxonomy" id="1586267"/>
    <lineage>
        <taxon>Bacteria</taxon>
        <taxon>Pseudomonadati</taxon>
        <taxon>Bacteroidota</taxon>
        <taxon>Flavobacteriia</taxon>
        <taxon>Flavobacteriales</taxon>
        <taxon>Weeksellaceae</taxon>
        <taxon>Apibacter</taxon>
    </lineage>
</organism>
<accession>A0A0X3ANC8</accession>
<evidence type="ECO:0000313" key="2">
    <source>
        <dbReference type="Proteomes" id="UP000182761"/>
    </source>
</evidence>
<proteinExistence type="predicted"/>
<dbReference type="Proteomes" id="UP000182761">
    <property type="component" value="Unassembled WGS sequence"/>
</dbReference>
<keyword evidence="2" id="KW-1185">Reference proteome</keyword>